<dbReference type="Pfam" id="PF04109">
    <property type="entry name" value="ATG9"/>
    <property type="match status" value="2"/>
</dbReference>
<evidence type="ECO:0000256" key="10">
    <source>
        <dbReference type="RuleBase" id="RU364027"/>
    </source>
</evidence>
<dbReference type="PANTHER" id="PTHR13038:SF10">
    <property type="entry name" value="AUTOPHAGY-RELATED PROTEIN 9"/>
    <property type="match status" value="1"/>
</dbReference>
<dbReference type="GO" id="GO:0034045">
    <property type="term" value="C:phagophore assembly site membrane"/>
    <property type="evidence" value="ECO:0007669"/>
    <property type="project" value="UniProtKB-SubCell"/>
</dbReference>
<dbReference type="GO" id="GO:0005776">
    <property type="term" value="C:autophagosome"/>
    <property type="evidence" value="ECO:0007669"/>
    <property type="project" value="TreeGrafter"/>
</dbReference>
<evidence type="ECO:0000256" key="8">
    <source>
        <dbReference type="ARBA" id="ARBA00023055"/>
    </source>
</evidence>
<feature type="region of interest" description="Disordered" evidence="11">
    <location>
        <begin position="1"/>
        <end position="29"/>
    </location>
</feature>
<protein>
    <recommendedName>
        <fullName evidence="3 10">Autophagy-related protein 9</fullName>
    </recommendedName>
</protein>
<evidence type="ECO:0000256" key="1">
    <source>
        <dbReference type="ARBA" id="ARBA00004511"/>
    </source>
</evidence>
<evidence type="ECO:0000256" key="5">
    <source>
        <dbReference type="ARBA" id="ARBA00022692"/>
    </source>
</evidence>
<feature type="transmembrane region" description="Helical" evidence="10">
    <location>
        <begin position="366"/>
        <end position="388"/>
    </location>
</feature>
<evidence type="ECO:0000313" key="13">
    <source>
        <dbReference type="Proteomes" id="UP000549394"/>
    </source>
</evidence>
<keyword evidence="8 10" id="KW-0445">Lipid transport</keyword>
<reference evidence="12 13" key="1">
    <citation type="submission" date="2020-08" db="EMBL/GenBank/DDBJ databases">
        <authorList>
            <person name="Hejnol A."/>
        </authorList>
    </citation>
    <scope>NUCLEOTIDE SEQUENCE [LARGE SCALE GENOMIC DNA]</scope>
</reference>
<keyword evidence="4 10" id="KW-0813">Transport</keyword>
<comment type="caution">
    <text evidence="12">The sequence shown here is derived from an EMBL/GenBank/DDBJ whole genome shotgun (WGS) entry which is preliminary data.</text>
</comment>
<evidence type="ECO:0000256" key="3">
    <source>
        <dbReference type="ARBA" id="ARBA00018074"/>
    </source>
</evidence>
<dbReference type="InterPro" id="IPR007241">
    <property type="entry name" value="Autophagy-rel_prot_9"/>
</dbReference>
<evidence type="ECO:0000256" key="9">
    <source>
        <dbReference type="ARBA" id="ARBA00023136"/>
    </source>
</evidence>
<comment type="similarity">
    <text evidence="2 10">Belongs to the ATG9 family.</text>
</comment>
<gene>
    <name evidence="12" type="ORF">DGYR_LOCUS5823</name>
</gene>
<dbReference type="EMBL" id="CAJFCJ010000007">
    <property type="protein sequence ID" value="CAD5117279.1"/>
    <property type="molecule type" value="Genomic_DNA"/>
</dbReference>
<evidence type="ECO:0000256" key="7">
    <source>
        <dbReference type="ARBA" id="ARBA00023006"/>
    </source>
</evidence>
<feature type="transmembrane region" description="Helical" evidence="10">
    <location>
        <begin position="124"/>
        <end position="145"/>
    </location>
</feature>
<dbReference type="PANTHER" id="PTHR13038">
    <property type="entry name" value="APG9 AUTOPHAGY 9"/>
    <property type="match status" value="1"/>
</dbReference>
<keyword evidence="9 10" id="KW-0472">Membrane</keyword>
<keyword evidence="6 10" id="KW-1133">Transmembrane helix</keyword>
<evidence type="ECO:0000313" key="12">
    <source>
        <dbReference type="EMBL" id="CAD5117279.1"/>
    </source>
</evidence>
<dbReference type="OrthoDB" id="2020634at2759"/>
<keyword evidence="7 10" id="KW-0072">Autophagy</keyword>
<dbReference type="GO" id="GO:0061709">
    <property type="term" value="P:reticulophagy"/>
    <property type="evidence" value="ECO:0007669"/>
    <property type="project" value="TreeGrafter"/>
</dbReference>
<comment type="caution">
    <text evidence="10">Lacks conserved residue(s) required for the propagation of feature annotation.</text>
</comment>
<organism evidence="12 13">
    <name type="scientific">Dimorphilus gyrociliatus</name>
    <dbReference type="NCBI Taxonomy" id="2664684"/>
    <lineage>
        <taxon>Eukaryota</taxon>
        <taxon>Metazoa</taxon>
        <taxon>Spiralia</taxon>
        <taxon>Lophotrochozoa</taxon>
        <taxon>Annelida</taxon>
        <taxon>Polychaeta</taxon>
        <taxon>Polychaeta incertae sedis</taxon>
        <taxon>Dinophilidae</taxon>
        <taxon>Dimorphilus</taxon>
    </lineage>
</organism>
<evidence type="ECO:0000256" key="6">
    <source>
        <dbReference type="ARBA" id="ARBA00022989"/>
    </source>
</evidence>
<feature type="region of interest" description="Disordered" evidence="11">
    <location>
        <begin position="667"/>
        <end position="721"/>
    </location>
</feature>
<keyword evidence="5 10" id="KW-0812">Transmembrane</keyword>
<dbReference type="GO" id="GO:0034497">
    <property type="term" value="P:protein localization to phagophore assembly site"/>
    <property type="evidence" value="ECO:0007669"/>
    <property type="project" value="TreeGrafter"/>
</dbReference>
<dbReference type="Proteomes" id="UP000549394">
    <property type="component" value="Unassembled WGS sequence"/>
</dbReference>
<sequence length="721" mass="83787">MSEEILTGYQTLKTNEEDSPPSPKIVEHSSQKKSTRWSHIQNLDEFFTRVYQYHQRGGFLAMVIEDWMQLLQFAFIIGFSSFLLKCVKYDVLFHETKLLNGTEKVTLSDGVFSVEQCFERFDPLMIIVLIVAVVLALLKTCRNIYNSFQYYDMRNFYSQVLEITSQDLGSFTWHEIQSKLLLGQTEHHLCIHKHDLTQLDIYHRILRFKNYEVAMINKKVINLQFKLPFLGECVLFSNTLKYNLEIILFWGPWSPFENHWHLKSDYRNYHKRKELAAQYAELCKRDPSILGLRMWSLYSRLYLRHFNELEHEFMSRLNRAYKYSVRYMDSFTLPITVIFAKYTVFFCGSILIVFVVLTVIDEDILAVQHVIGTMTVLTIICSIGRACIPDENMVWSPEILMRSILSQIHYMPEHWKGQAHKFPVRDEFSQLFQYKFSYLLGELFSPITTPLVLIFSSRNKALDIVDFFRNFTVEVTGVGDVCSFAQMDIRKHASPEWMVSETSTEANDYRQAENGKAALSLIHFKYTNPEWVPPEDESKFLNSVRAHMTRDVAQLGLNPGAEAMFNSMRSSDGLPSISQPNLADDGVRVRGAHHIEGPLSNSLNSFASLGTIQKNPNEEQIEILTNEMNLSALYLHDIRRQKKKVQREPFISGISEQESLRTAMSHIREEPSETDWPSLKLPSSVQSGKELFRTSLTSSTRTIDEQKPLLQYDERDEDDIV</sequence>
<feature type="transmembrane region" description="Helical" evidence="10">
    <location>
        <begin position="331"/>
        <end position="360"/>
    </location>
</feature>
<comment type="function">
    <text evidence="10">Phospholipid scramblase involved in autophagy. Cycles between the preautophagosomal structure/phagophore assembly site (PAS) and the cytoplasmic vesicle pool and supplies membrane for the growing autophagosome. Lipid scramblase activity plays a key role in preautophagosomal structure/phagophore assembly by distributing the phospholipids that arrive through ATG2 from the cytoplasmic to the luminal leaflet of the bilayer, thereby driving autophagosomal membrane expansion.</text>
</comment>
<evidence type="ECO:0000256" key="4">
    <source>
        <dbReference type="ARBA" id="ARBA00022448"/>
    </source>
</evidence>
<proteinExistence type="inferred from homology"/>
<feature type="transmembrane region" description="Helical" evidence="10">
    <location>
        <begin position="59"/>
        <end position="84"/>
    </location>
</feature>
<evidence type="ECO:0000256" key="2">
    <source>
        <dbReference type="ARBA" id="ARBA00006185"/>
    </source>
</evidence>
<dbReference type="AlphaFoldDB" id="A0A7I8VP86"/>
<name>A0A7I8VP86_9ANNE</name>
<keyword evidence="13" id="KW-1185">Reference proteome</keyword>
<dbReference type="GO" id="GO:0006869">
    <property type="term" value="P:lipid transport"/>
    <property type="evidence" value="ECO:0007669"/>
    <property type="project" value="UniProtKB-KW"/>
</dbReference>
<dbReference type="GO" id="GO:0000422">
    <property type="term" value="P:autophagy of mitochondrion"/>
    <property type="evidence" value="ECO:0007669"/>
    <property type="project" value="TreeGrafter"/>
</dbReference>
<dbReference type="GO" id="GO:0034727">
    <property type="term" value="P:piecemeal microautophagy of the nucleus"/>
    <property type="evidence" value="ECO:0007669"/>
    <property type="project" value="TreeGrafter"/>
</dbReference>
<comment type="subcellular location">
    <subcellularLocation>
        <location evidence="1 10">Preautophagosomal structure membrane</location>
        <topology evidence="1 10">Multi-pass membrane protein</topology>
    </subcellularLocation>
</comment>
<accession>A0A7I8VP86</accession>
<evidence type="ECO:0000256" key="11">
    <source>
        <dbReference type="SAM" id="MobiDB-lite"/>
    </source>
</evidence>